<dbReference type="Proteomes" id="UP000009046">
    <property type="component" value="Unassembled WGS sequence"/>
</dbReference>
<dbReference type="SUPFAM" id="SSF48371">
    <property type="entry name" value="ARM repeat"/>
    <property type="match status" value="3"/>
</dbReference>
<evidence type="ECO:0000256" key="1">
    <source>
        <dbReference type="ARBA" id="ARBA00005775"/>
    </source>
</evidence>
<dbReference type="CDD" id="cd11559">
    <property type="entry name" value="W2_eIF4G1_like"/>
    <property type="match status" value="1"/>
</dbReference>
<accession>E0VBS0</accession>
<dbReference type="PROSITE" id="PS51363">
    <property type="entry name" value="W2"/>
    <property type="match status" value="1"/>
</dbReference>
<dbReference type="eggNOG" id="KOG0401">
    <property type="taxonomic scope" value="Eukaryota"/>
</dbReference>
<protein>
    <submittedName>
        <fullName evidence="9">Eukaryotic translation initiation factor 4 gamma, putative</fullName>
    </submittedName>
</protein>
<dbReference type="InterPro" id="IPR016024">
    <property type="entry name" value="ARM-type_fold"/>
</dbReference>
<feature type="compositionally biased region" description="Basic and acidic residues" evidence="6">
    <location>
        <begin position="1"/>
        <end position="12"/>
    </location>
</feature>
<evidence type="ECO:0000313" key="9">
    <source>
        <dbReference type="EMBL" id="EEB10826.1"/>
    </source>
</evidence>
<organism>
    <name type="scientific">Pediculus humanus subsp. corporis</name>
    <name type="common">Body louse</name>
    <dbReference type="NCBI Taxonomy" id="121224"/>
    <lineage>
        <taxon>Eukaryota</taxon>
        <taxon>Metazoa</taxon>
        <taxon>Ecdysozoa</taxon>
        <taxon>Arthropoda</taxon>
        <taxon>Hexapoda</taxon>
        <taxon>Insecta</taxon>
        <taxon>Pterygota</taxon>
        <taxon>Neoptera</taxon>
        <taxon>Paraneoptera</taxon>
        <taxon>Psocodea</taxon>
        <taxon>Troctomorpha</taxon>
        <taxon>Phthiraptera</taxon>
        <taxon>Anoplura</taxon>
        <taxon>Pediculidae</taxon>
        <taxon>Pediculus</taxon>
    </lineage>
</organism>
<feature type="region of interest" description="Disordered" evidence="6">
    <location>
        <begin position="148"/>
        <end position="170"/>
    </location>
</feature>
<dbReference type="EMBL" id="DS235035">
    <property type="protein sequence ID" value="EEB10826.1"/>
    <property type="molecule type" value="Genomic_DNA"/>
</dbReference>
<sequence length="1072" mass="120942">MRLESKEMKNAEPDTPAAVEATPSAPPPAPEKSTASSAGTVINDQGEKTEPAEETTAKDDSKEKEDLMVAAKNENNKQAAAAAVATTMTTTTTTSSTTVTTSVKTNDAAPAIANKIVLKYNYESDQWSPLNPDGKKKYDRQFIMGLQNQPQSLRKPPNFPSLDLLSDSNKQRPFDRNAINSMNRSHVDNIYPSFANKNSSQRGQTLPKRGSQQGKTKAAKPTVVQVSLQQDVKLHETENAWKPTRITEPVNRTDEEVETEALYKRVRGILNKLTPEKFSKLVAQVQTLPIDSSERLKGVIDLVFKKAVDEPSFSVAYAQMCRTLHKMEVPSDQSRQAGKNQPENFRKLLLNKCQEEFEKNTAAELKRDERLKEIESETDPDKKKVLQLAFEEEERRIRMRSVGNTRFIGELYKLQMLTARIMHNCIVQLLGQGDEESLECLCKLLTTIGQGLENQGKSKSEKGNEDKDKLPDLNDYFKKLNDIAKNKGSGKVSSRVRFMIQDLIDLRANKWVPRRNESQPKTIDQIQKEAERENLQNLALNAFQDRNKRQDMRNSVDGRKRGTPDSSGWTTVTNSQPNKSRLVVESSKLKLDQSDVEVASTNLFMWGPNASSGKMDDKRSLSQLGTNKFAVLSTSNIGSSGSKGSSMEKDGMNSFKLLDDDVRTSKSKSHQDQSSRSSSRESASSKRDNNNRFMSPTNNKSNSGKNQPSFPVTPAPPDTLSKERYENAVKQTKCLLEEYLSNLDLNYALKELEEIPNAFINDFIGIICNDVLEKKGSEPKRAVGVLMNYFITCKSISKEQFLTGLSELVKTSDELLLDMPCFWKYLAEILVEMCAKEVINFKDVANAMAPKQGSQDSAKFLSILIKLLVEVKDMSWVKDRWVHSQVSLTDFINEKDVNNFVKQNNVEFMLSKNIKSELSRLISSRVNCNEIMTWVSKNLGEESKEPSFVRTLMTVLLEAVVTKGQNSSSYKFDQELLTSYECLILRYTNQQENLELPCLYAVQAFVHKLEYPQAILHNIFQYLWDSTLIASETFKTWRNCKNPQEQEGHAVCVASLTSFFTHMEESETEDES</sequence>
<name>E0VBS0_PEDHC</name>
<feature type="compositionally biased region" description="Basic and acidic residues" evidence="6">
    <location>
        <begin position="662"/>
        <end position="673"/>
    </location>
</feature>
<dbReference type="PROSITE" id="PS51366">
    <property type="entry name" value="MI"/>
    <property type="match status" value="1"/>
</dbReference>
<keyword evidence="4" id="KW-0810">Translation regulation</keyword>
<dbReference type="Pfam" id="PF02854">
    <property type="entry name" value="MIF4G"/>
    <property type="match status" value="1"/>
</dbReference>
<keyword evidence="5" id="KW-0648">Protein biosynthesis</keyword>
<dbReference type="CTD" id="8231148"/>
<feature type="region of interest" description="Disordered" evidence="6">
    <location>
        <begin position="190"/>
        <end position="221"/>
    </location>
</feature>
<dbReference type="SMART" id="SM00544">
    <property type="entry name" value="MA3"/>
    <property type="match status" value="1"/>
</dbReference>
<keyword evidence="2 9" id="KW-0396">Initiation factor</keyword>
<gene>
    <name evidence="10" type="primary">8231148</name>
    <name evidence="9" type="ORF">Phum_PHUM067390</name>
</gene>
<feature type="region of interest" description="Disordered" evidence="6">
    <location>
        <begin position="662"/>
        <end position="720"/>
    </location>
</feature>
<reference evidence="9" key="2">
    <citation type="submission" date="2007-04" db="EMBL/GenBank/DDBJ databases">
        <title>The genome of the human body louse.</title>
        <authorList>
            <consortium name="The Human Body Louse Genome Consortium"/>
            <person name="Kirkness E."/>
            <person name="Walenz B."/>
            <person name="Hass B."/>
            <person name="Bruggner R."/>
            <person name="Strausberg R."/>
        </authorList>
    </citation>
    <scope>NUCLEOTIDE SEQUENCE</scope>
    <source>
        <strain evidence="9">USDA</strain>
    </source>
</reference>
<dbReference type="OMA" id="MGTINEV"/>
<dbReference type="SMART" id="SM00543">
    <property type="entry name" value="MIF4G"/>
    <property type="match status" value="1"/>
</dbReference>
<feature type="compositionally biased region" description="Polar residues" evidence="6">
    <location>
        <begin position="195"/>
        <end position="215"/>
    </location>
</feature>
<dbReference type="PANTHER" id="PTHR23253">
    <property type="entry name" value="EUKARYOTIC TRANSLATION INITIATION FACTOR 4 GAMMA"/>
    <property type="match status" value="1"/>
</dbReference>
<dbReference type="InterPro" id="IPR003307">
    <property type="entry name" value="W2_domain"/>
</dbReference>
<evidence type="ECO:0000256" key="6">
    <source>
        <dbReference type="SAM" id="MobiDB-lite"/>
    </source>
</evidence>
<evidence type="ECO:0000313" key="10">
    <source>
        <dbReference type="EnsemblMetazoa" id="PHUM067390-PA"/>
    </source>
</evidence>
<feature type="compositionally biased region" description="Polar residues" evidence="6">
    <location>
        <begin position="691"/>
        <end position="710"/>
    </location>
</feature>
<dbReference type="FunFam" id="1.25.40.180:FF:000042">
    <property type="entry name" value="Eukaryotic translation initiation factor 4 gamma"/>
    <property type="match status" value="1"/>
</dbReference>
<dbReference type="RefSeq" id="XP_002423564.1">
    <property type="nucleotide sequence ID" value="XM_002423519.1"/>
</dbReference>
<dbReference type="InParanoid" id="E0VBS0"/>
<comment type="similarity">
    <text evidence="1">Belongs to the eukaryotic initiation factor 4G family.</text>
</comment>
<dbReference type="VEuPathDB" id="VectorBase:PHUM067390"/>
<evidence type="ECO:0000256" key="4">
    <source>
        <dbReference type="ARBA" id="ARBA00022845"/>
    </source>
</evidence>
<dbReference type="EnsemblMetazoa" id="PHUM067390-RA">
    <property type="protein sequence ID" value="PHUM067390-PA"/>
    <property type="gene ID" value="PHUM067390"/>
</dbReference>
<feature type="compositionally biased region" description="Basic and acidic residues" evidence="6">
    <location>
        <begin position="545"/>
        <end position="563"/>
    </location>
</feature>
<reference evidence="10" key="3">
    <citation type="submission" date="2020-05" db="UniProtKB">
        <authorList>
            <consortium name="EnsemblMetazoa"/>
        </authorList>
    </citation>
    <scope>IDENTIFICATION</scope>
    <source>
        <strain evidence="10">USDA</strain>
    </source>
</reference>
<dbReference type="InterPro" id="IPR003890">
    <property type="entry name" value="MIF4G-like_typ-3"/>
</dbReference>
<reference evidence="9" key="1">
    <citation type="submission" date="2007-04" db="EMBL/GenBank/DDBJ databases">
        <title>Annotation of Pediculus humanus corporis strain USDA.</title>
        <authorList>
            <person name="Kirkness E."/>
            <person name="Hannick L."/>
            <person name="Hass B."/>
            <person name="Bruggner R."/>
            <person name="Lawson D."/>
            <person name="Bidwell S."/>
            <person name="Joardar V."/>
            <person name="Caler E."/>
            <person name="Walenz B."/>
            <person name="Inman J."/>
            <person name="Schobel S."/>
            <person name="Galinsky K."/>
            <person name="Amedeo P."/>
            <person name="Strausberg R."/>
        </authorList>
    </citation>
    <scope>NUCLEOTIDE SEQUENCE</scope>
    <source>
        <strain evidence="9">USDA</strain>
    </source>
</reference>
<dbReference type="KEGG" id="phu:Phum_PHUM067390"/>
<feature type="compositionally biased region" description="Polar residues" evidence="6">
    <location>
        <begin position="564"/>
        <end position="579"/>
    </location>
</feature>
<feature type="domain" description="MI" evidence="8">
    <location>
        <begin position="727"/>
        <end position="849"/>
    </location>
</feature>
<dbReference type="SMART" id="SM00515">
    <property type="entry name" value="eIF5C"/>
    <property type="match status" value="1"/>
</dbReference>
<dbReference type="GO" id="GO:0006417">
    <property type="term" value="P:regulation of translation"/>
    <property type="evidence" value="ECO:0007669"/>
    <property type="project" value="UniProtKB-KW"/>
</dbReference>
<dbReference type="STRING" id="121224.E0VBS0"/>
<dbReference type="FunCoup" id="E0VBS0">
    <property type="interactions" value="1276"/>
</dbReference>
<dbReference type="HOGENOM" id="CLU_001519_0_0_1"/>
<feature type="region of interest" description="Disordered" evidence="6">
    <location>
        <begin position="543"/>
        <end position="580"/>
    </location>
</feature>
<dbReference type="GO" id="GO:0016281">
    <property type="term" value="C:eukaryotic translation initiation factor 4F complex"/>
    <property type="evidence" value="ECO:0007669"/>
    <property type="project" value="TreeGrafter"/>
</dbReference>
<dbReference type="OrthoDB" id="514777at2759"/>
<dbReference type="InterPro" id="IPR003891">
    <property type="entry name" value="Initiation_fac_eIF4g_MI"/>
</dbReference>
<dbReference type="GO" id="GO:0003743">
    <property type="term" value="F:translation initiation factor activity"/>
    <property type="evidence" value="ECO:0007669"/>
    <property type="project" value="UniProtKB-KW"/>
</dbReference>
<dbReference type="PANTHER" id="PTHR23253:SF78">
    <property type="entry name" value="EUKARYOTIC TRANSLATION INITIATION FACTOR 4G1, ISOFORM B-RELATED"/>
    <property type="match status" value="1"/>
</dbReference>
<dbReference type="GO" id="GO:0003729">
    <property type="term" value="F:mRNA binding"/>
    <property type="evidence" value="ECO:0007669"/>
    <property type="project" value="TreeGrafter"/>
</dbReference>
<feature type="compositionally biased region" description="Basic and acidic residues" evidence="6">
    <location>
        <begin position="45"/>
        <end position="64"/>
    </location>
</feature>
<dbReference type="EMBL" id="AAZO01000786">
    <property type="status" value="NOT_ANNOTATED_CDS"/>
    <property type="molecule type" value="Genomic_DNA"/>
</dbReference>
<dbReference type="Pfam" id="PF02847">
    <property type="entry name" value="MA3"/>
    <property type="match status" value="1"/>
</dbReference>
<feature type="region of interest" description="Disordered" evidence="6">
    <location>
        <begin position="1"/>
        <end position="64"/>
    </location>
</feature>
<dbReference type="AlphaFoldDB" id="E0VBS0"/>
<proteinExistence type="inferred from homology"/>
<keyword evidence="11" id="KW-1185">Reference proteome</keyword>
<evidence type="ECO:0000259" key="7">
    <source>
        <dbReference type="PROSITE" id="PS51363"/>
    </source>
</evidence>
<dbReference type="Gene3D" id="1.25.40.180">
    <property type="match status" value="3"/>
</dbReference>
<evidence type="ECO:0000256" key="3">
    <source>
        <dbReference type="ARBA" id="ARBA00022553"/>
    </source>
</evidence>
<evidence type="ECO:0000259" key="8">
    <source>
        <dbReference type="PROSITE" id="PS51366"/>
    </source>
</evidence>
<feature type="domain" description="W2" evidence="7">
    <location>
        <begin position="904"/>
        <end position="1072"/>
    </location>
</feature>
<evidence type="ECO:0000256" key="5">
    <source>
        <dbReference type="ARBA" id="ARBA00022917"/>
    </source>
</evidence>
<dbReference type="GeneID" id="8231148"/>
<evidence type="ECO:0000313" key="11">
    <source>
        <dbReference type="Proteomes" id="UP000009046"/>
    </source>
</evidence>
<evidence type="ECO:0000256" key="2">
    <source>
        <dbReference type="ARBA" id="ARBA00022540"/>
    </source>
</evidence>
<keyword evidence="3" id="KW-0597">Phosphoprotein</keyword>
<dbReference type="Pfam" id="PF02020">
    <property type="entry name" value="W2"/>
    <property type="match status" value="1"/>
</dbReference>